<dbReference type="SUPFAM" id="SSF48208">
    <property type="entry name" value="Six-hairpin glycosidases"/>
    <property type="match status" value="1"/>
</dbReference>
<dbReference type="OrthoDB" id="302966at2759"/>
<feature type="region of interest" description="Disordered" evidence="1">
    <location>
        <begin position="89"/>
        <end position="119"/>
    </location>
</feature>
<dbReference type="STRING" id="97359.A0A550CVP0"/>
<protein>
    <submittedName>
        <fullName evidence="2">Uncharacterized protein</fullName>
    </submittedName>
</protein>
<evidence type="ECO:0000313" key="3">
    <source>
        <dbReference type="Proteomes" id="UP000320762"/>
    </source>
</evidence>
<dbReference type="EMBL" id="VDMD01000001">
    <property type="protein sequence ID" value="TRM68857.1"/>
    <property type="molecule type" value="Genomic_DNA"/>
</dbReference>
<evidence type="ECO:0000313" key="2">
    <source>
        <dbReference type="EMBL" id="TRM68857.1"/>
    </source>
</evidence>
<keyword evidence="3" id="KW-1185">Reference proteome</keyword>
<accession>A0A550CVP0</accession>
<gene>
    <name evidence="2" type="ORF">BD626DRAFT_392447</name>
</gene>
<name>A0A550CVP0_9AGAR</name>
<sequence>MSKIKAAEQLMRAFVSRTGLEPASSTPRRYLWTDAFAVCNLLTLHHHERDGNEYIGLARKLVDQVHHTLGRHRPDDALEGWLSGLSEEEGAAHPTKGGLRIGKSLPERQPDESPDQDLEWDQDGQYFHYLTKWMHALAAMYRETREVRHLTWAIELAKAVHPRFTHSGGTRMYWKMSVDLSRPLVSSMGQHDALDALVTYSALRVAAHEAALTPDLDLNAEIADAARMCSRGLVGEQVDGNGQTRFKKREHMLREVEKLRQHEALADRIEEFWMEEDNRNAKSWMGHEDINAVMLATTLSPDAFLEI</sequence>
<dbReference type="InterPro" id="IPR008928">
    <property type="entry name" value="6-hairpin_glycosidase_sf"/>
</dbReference>
<dbReference type="AlphaFoldDB" id="A0A550CVP0"/>
<comment type="caution">
    <text evidence="2">The sequence shown here is derived from an EMBL/GenBank/DDBJ whole genome shotgun (WGS) entry which is preliminary data.</text>
</comment>
<reference evidence="2 3" key="1">
    <citation type="journal article" date="2019" name="New Phytol.">
        <title>Comparative genomics reveals unique wood-decay strategies and fruiting body development in the Schizophyllaceae.</title>
        <authorList>
            <person name="Almasi E."/>
            <person name="Sahu N."/>
            <person name="Krizsan K."/>
            <person name="Balint B."/>
            <person name="Kovacs G.M."/>
            <person name="Kiss B."/>
            <person name="Cseklye J."/>
            <person name="Drula E."/>
            <person name="Henrissat B."/>
            <person name="Nagy I."/>
            <person name="Chovatia M."/>
            <person name="Adam C."/>
            <person name="LaButti K."/>
            <person name="Lipzen A."/>
            <person name="Riley R."/>
            <person name="Grigoriev I.V."/>
            <person name="Nagy L.G."/>
        </authorList>
    </citation>
    <scope>NUCLEOTIDE SEQUENCE [LARGE SCALE GENOMIC DNA]</scope>
    <source>
        <strain evidence="2 3">NL-1724</strain>
    </source>
</reference>
<proteinExistence type="predicted"/>
<evidence type="ECO:0000256" key="1">
    <source>
        <dbReference type="SAM" id="MobiDB-lite"/>
    </source>
</evidence>
<dbReference type="GO" id="GO:0005975">
    <property type="term" value="P:carbohydrate metabolic process"/>
    <property type="evidence" value="ECO:0007669"/>
    <property type="project" value="InterPro"/>
</dbReference>
<organism evidence="2 3">
    <name type="scientific">Schizophyllum amplum</name>
    <dbReference type="NCBI Taxonomy" id="97359"/>
    <lineage>
        <taxon>Eukaryota</taxon>
        <taxon>Fungi</taxon>
        <taxon>Dikarya</taxon>
        <taxon>Basidiomycota</taxon>
        <taxon>Agaricomycotina</taxon>
        <taxon>Agaricomycetes</taxon>
        <taxon>Agaricomycetidae</taxon>
        <taxon>Agaricales</taxon>
        <taxon>Schizophyllaceae</taxon>
        <taxon>Schizophyllum</taxon>
    </lineage>
</organism>
<dbReference type="Proteomes" id="UP000320762">
    <property type="component" value="Unassembled WGS sequence"/>
</dbReference>